<dbReference type="CDD" id="cd07505">
    <property type="entry name" value="HAD_BPGM-like"/>
    <property type="match status" value="1"/>
</dbReference>
<evidence type="ECO:0000313" key="6">
    <source>
        <dbReference type="EMBL" id="CAB4175271.1"/>
    </source>
</evidence>
<dbReference type="InterPro" id="IPR006439">
    <property type="entry name" value="HAD-SF_hydro_IA"/>
</dbReference>
<sequence length="444" mass="50430">MNRLFIFDLDGVLVDSKEIHYVSLNNALAEIDLKYVIDEESQKTIFEGLTTNQKLKILTETRGLPEHTYDKIWKTKQEISISFFNLLEKDMDLVNYFNYIKNNNIKIAVASNSIKKTLESALVSLGLMELVDFYISNEDVSSPKPNPEMYKKCIKTLGAEANTTTIFEDSYIGRTAAVLSGARLISIKDRANLSLKVIKNEVDKFKFKPNVLIPMAGEGSRFKSAGYNNPKPLIDVNGKTMIQTVVDNIGIDARYIFVARKEDENKYKLSEYLPSICKDFILILQDKKLDGAALSALLAKDYINNDSPLIIANSDQYLIWNNKKTIKEFIKSGIDGAILTFSATDTKWSFVKQNKFGFVDAVAEKNAISDEATCGVYYWKTGKDFIKYTNEMILNGNKTNNEFYICPVYNEAIKDEKIIKSKMVYEMWGLVTPEDLATFIEDHI</sequence>
<name>A0A6J5QF00_9CAUD</name>
<dbReference type="Pfam" id="PF13419">
    <property type="entry name" value="HAD_2"/>
    <property type="match status" value="1"/>
</dbReference>
<dbReference type="EMBL" id="LR796551">
    <property type="protein sequence ID" value="CAB4150719.1"/>
    <property type="molecule type" value="Genomic_DNA"/>
</dbReference>
<evidence type="ECO:0000313" key="5">
    <source>
        <dbReference type="EMBL" id="CAB4150719.1"/>
    </source>
</evidence>
<dbReference type="PANTHER" id="PTHR46193:SF9">
    <property type="entry name" value="HALOACID DEHALOGENASE-LIKE HYDROLASE DOMAIN-CONTAINING PROTEIN SGPP"/>
    <property type="match status" value="1"/>
</dbReference>
<dbReference type="PANTHER" id="PTHR46193">
    <property type="entry name" value="6-PHOSPHOGLUCONATE PHOSPHATASE"/>
    <property type="match status" value="1"/>
</dbReference>
<organism evidence="7">
    <name type="scientific">uncultured Caudovirales phage</name>
    <dbReference type="NCBI Taxonomy" id="2100421"/>
    <lineage>
        <taxon>Viruses</taxon>
        <taxon>Duplodnaviria</taxon>
        <taxon>Heunggongvirae</taxon>
        <taxon>Uroviricota</taxon>
        <taxon>Caudoviricetes</taxon>
        <taxon>Peduoviridae</taxon>
        <taxon>Maltschvirus</taxon>
        <taxon>Maltschvirus maltsch</taxon>
    </lineage>
</organism>
<keyword evidence="3" id="KW-0460">Magnesium</keyword>
<dbReference type="EMBL" id="LR798431">
    <property type="protein sequence ID" value="CAB5231294.1"/>
    <property type="molecule type" value="Genomic_DNA"/>
</dbReference>
<evidence type="ECO:0000313" key="10">
    <source>
        <dbReference type="EMBL" id="CAB4192935.1"/>
    </source>
</evidence>
<dbReference type="PRINTS" id="PR00413">
    <property type="entry name" value="HADHALOGNASE"/>
</dbReference>
<dbReference type="SUPFAM" id="SSF53448">
    <property type="entry name" value="Nucleotide-diphospho-sugar transferases"/>
    <property type="match status" value="1"/>
</dbReference>
<evidence type="ECO:0000313" key="11">
    <source>
        <dbReference type="EMBL" id="CAB4217647.1"/>
    </source>
</evidence>
<dbReference type="EMBL" id="LR796915">
    <property type="protein sequence ID" value="CAB4175271.1"/>
    <property type="molecule type" value="Genomic_DNA"/>
</dbReference>
<evidence type="ECO:0000313" key="9">
    <source>
        <dbReference type="EMBL" id="CAB4188960.1"/>
    </source>
</evidence>
<dbReference type="InterPro" id="IPR051600">
    <property type="entry name" value="Beta-PGM-like"/>
</dbReference>
<proteinExistence type="predicted"/>
<reference evidence="7" key="1">
    <citation type="submission" date="2020-05" db="EMBL/GenBank/DDBJ databases">
        <authorList>
            <person name="Chiriac C."/>
            <person name="Salcher M."/>
            <person name="Ghai R."/>
            <person name="Kavagutti S V."/>
        </authorList>
    </citation>
    <scope>NUCLEOTIDE SEQUENCE</scope>
</reference>
<dbReference type="SFLD" id="SFLDG01129">
    <property type="entry name" value="C1.5:_HAD__Beta-PGM__Phosphata"/>
    <property type="match status" value="1"/>
</dbReference>
<dbReference type="CDD" id="cd04183">
    <property type="entry name" value="GT2_BcE_like"/>
    <property type="match status" value="1"/>
</dbReference>
<dbReference type="SFLD" id="SFLDS00003">
    <property type="entry name" value="Haloacid_Dehalogenase"/>
    <property type="match status" value="1"/>
</dbReference>
<evidence type="ECO:0000313" key="8">
    <source>
        <dbReference type="EMBL" id="CAB4185824.1"/>
    </source>
</evidence>
<evidence type="ECO:0000313" key="12">
    <source>
        <dbReference type="EMBL" id="CAB5231294.1"/>
    </source>
</evidence>
<dbReference type="InterPro" id="IPR036412">
    <property type="entry name" value="HAD-like_sf"/>
</dbReference>
<dbReference type="InterPro" id="IPR023214">
    <property type="entry name" value="HAD_sf"/>
</dbReference>
<dbReference type="Gene3D" id="3.40.50.1000">
    <property type="entry name" value="HAD superfamily/HAD-like"/>
    <property type="match status" value="1"/>
</dbReference>
<accession>A0A6J5QF00</accession>
<evidence type="ECO:0000256" key="3">
    <source>
        <dbReference type="ARBA" id="ARBA00022842"/>
    </source>
</evidence>
<comment type="cofactor">
    <cofactor evidence="1">
        <name>Mg(2+)</name>
        <dbReference type="ChEBI" id="CHEBI:18420"/>
    </cofactor>
</comment>
<keyword evidence="2" id="KW-0479">Metal-binding</keyword>
<gene>
    <name evidence="7" type="ORF">UFOVP1032_55</name>
    <name evidence="8" type="ORF">UFOVP1125_123</name>
    <name evidence="9" type="ORF">UFOVP1173_69</name>
    <name evidence="10" type="ORF">UFOVP1241_139</name>
    <name evidence="11" type="ORF">UFOVP1491_55</name>
    <name evidence="12" type="ORF">UFOVP1579_55</name>
    <name evidence="4" type="ORF">UFOVP485_66</name>
    <name evidence="5" type="ORF">UFOVP575_18</name>
    <name evidence="6" type="ORF">UFOVP963_142</name>
</gene>
<dbReference type="EMBL" id="LR797080">
    <property type="protein sequence ID" value="CAB4185824.1"/>
    <property type="molecule type" value="Genomic_DNA"/>
</dbReference>
<dbReference type="EMBL" id="LR797188">
    <property type="protein sequence ID" value="CAB4192935.1"/>
    <property type="molecule type" value="Genomic_DNA"/>
</dbReference>
<dbReference type="EMBL" id="LR796983">
    <property type="protein sequence ID" value="CAB4179695.1"/>
    <property type="molecule type" value="Genomic_DNA"/>
</dbReference>
<evidence type="ECO:0000313" key="7">
    <source>
        <dbReference type="EMBL" id="CAB4179695.1"/>
    </source>
</evidence>
<dbReference type="InterPro" id="IPR029044">
    <property type="entry name" value="Nucleotide-diphossugar_trans"/>
</dbReference>
<dbReference type="SUPFAM" id="SSF56784">
    <property type="entry name" value="HAD-like"/>
    <property type="match status" value="1"/>
</dbReference>
<dbReference type="GO" id="GO:0046872">
    <property type="term" value="F:metal ion binding"/>
    <property type="evidence" value="ECO:0007669"/>
    <property type="project" value="UniProtKB-KW"/>
</dbReference>
<dbReference type="InterPro" id="IPR023198">
    <property type="entry name" value="PGP-like_dom2"/>
</dbReference>
<dbReference type="InterPro" id="IPR041492">
    <property type="entry name" value="HAD_2"/>
</dbReference>
<evidence type="ECO:0000256" key="1">
    <source>
        <dbReference type="ARBA" id="ARBA00001946"/>
    </source>
</evidence>
<evidence type="ECO:0000256" key="2">
    <source>
        <dbReference type="ARBA" id="ARBA00022723"/>
    </source>
</evidence>
<dbReference type="EMBL" id="LR797131">
    <property type="protein sequence ID" value="CAB4188960.1"/>
    <property type="molecule type" value="Genomic_DNA"/>
</dbReference>
<dbReference type="EMBL" id="LR796457">
    <property type="protein sequence ID" value="CAB4145926.1"/>
    <property type="molecule type" value="Genomic_DNA"/>
</dbReference>
<evidence type="ECO:0000313" key="4">
    <source>
        <dbReference type="EMBL" id="CAB4145926.1"/>
    </source>
</evidence>
<dbReference type="GO" id="GO:0003824">
    <property type="term" value="F:catalytic activity"/>
    <property type="evidence" value="ECO:0007669"/>
    <property type="project" value="UniProtKB-ARBA"/>
</dbReference>
<dbReference type="Gene3D" id="3.90.550.10">
    <property type="entry name" value="Spore Coat Polysaccharide Biosynthesis Protein SpsA, Chain A"/>
    <property type="match status" value="1"/>
</dbReference>
<dbReference type="Gene3D" id="1.10.150.240">
    <property type="entry name" value="Putative phosphatase, domain 2"/>
    <property type="match status" value="1"/>
</dbReference>
<dbReference type="EMBL" id="LR797455">
    <property type="protein sequence ID" value="CAB4217647.1"/>
    <property type="molecule type" value="Genomic_DNA"/>
</dbReference>
<protein>
    <submittedName>
        <fullName evidence="7">HAD_like domain containing protein</fullName>
    </submittedName>
</protein>